<dbReference type="Pfam" id="PF01628">
    <property type="entry name" value="HrcA"/>
    <property type="match status" value="1"/>
</dbReference>
<keyword evidence="4 5" id="KW-0804">Transcription</keyword>
<evidence type="ECO:0000259" key="6">
    <source>
        <dbReference type="Pfam" id="PF01628"/>
    </source>
</evidence>
<dbReference type="PANTHER" id="PTHR34824">
    <property type="entry name" value="HEAT-INDUCIBLE TRANSCRIPTION REPRESSOR HRCA"/>
    <property type="match status" value="1"/>
</dbReference>
<dbReference type="InterPro" id="IPR021153">
    <property type="entry name" value="HrcA_C"/>
</dbReference>
<protein>
    <recommendedName>
        <fullName evidence="5">Heat-inducible transcription repressor HrcA</fullName>
    </recommendedName>
</protein>
<proteinExistence type="inferred from homology"/>
<gene>
    <name evidence="5" type="primary">hrcA</name>
    <name evidence="7" type="ORF">HNQ39_002925</name>
</gene>
<dbReference type="RefSeq" id="WP_184197381.1">
    <property type="nucleotide sequence ID" value="NZ_JACHGW010000002.1"/>
</dbReference>
<keyword evidence="2 5" id="KW-0805">Transcription regulation</keyword>
<evidence type="ECO:0000256" key="1">
    <source>
        <dbReference type="ARBA" id="ARBA00022491"/>
    </source>
</evidence>
<sequence length="349" mass="38596">MDLDLRKQRILNAVVQDYVLTAEPVGSHLLVERYELGVKSATVRNELAELSERGFLRQPHTSAGRVPSDLGYRFYVNRLMVLSPLARLERLQIQQALRSAESELDAILRKTCQLLTQLTQLPAVATSPEAPDETYLRQVFLSSAAADKALLVFLFSTGRTEHRLLAEAPLSATDALILANALTAHFCDKPLTELRRTVRETEAAPSELAGLGRLWQRLVRELALVIQSVAENVPVFVEGSQSVLAQPEFRDVECLSQFFVMLQERAAMLELLRMEAAEKDVEVRIGKELGRPELQSFAVVSSPYFVGTRERGSIGVIGPTRMDYGVAVTHVRFLAQALSGLLTSLAATA</sequence>
<dbReference type="SUPFAM" id="SSF46785">
    <property type="entry name" value="Winged helix' DNA-binding domain"/>
    <property type="match status" value="1"/>
</dbReference>
<dbReference type="GO" id="GO:0003677">
    <property type="term" value="F:DNA binding"/>
    <property type="evidence" value="ECO:0007669"/>
    <property type="project" value="InterPro"/>
</dbReference>
<evidence type="ECO:0000256" key="5">
    <source>
        <dbReference type="HAMAP-Rule" id="MF_00081"/>
    </source>
</evidence>
<dbReference type="HAMAP" id="MF_00081">
    <property type="entry name" value="HrcA"/>
    <property type="match status" value="1"/>
</dbReference>
<feature type="domain" description="Heat-inducible transcription repressor HrcA C-terminal" evidence="6">
    <location>
        <begin position="105"/>
        <end position="325"/>
    </location>
</feature>
<evidence type="ECO:0000313" key="7">
    <source>
        <dbReference type="EMBL" id="MBB6051134.1"/>
    </source>
</evidence>
<keyword evidence="8" id="KW-1185">Reference proteome</keyword>
<keyword evidence="3 5" id="KW-0346">Stress response</keyword>
<dbReference type="PANTHER" id="PTHR34824:SF1">
    <property type="entry name" value="HEAT-INDUCIBLE TRANSCRIPTION REPRESSOR HRCA"/>
    <property type="match status" value="1"/>
</dbReference>
<dbReference type="Gene3D" id="1.10.10.10">
    <property type="entry name" value="Winged helix-like DNA-binding domain superfamily/Winged helix DNA-binding domain"/>
    <property type="match status" value="1"/>
</dbReference>
<dbReference type="EMBL" id="JACHGW010000002">
    <property type="protein sequence ID" value="MBB6051134.1"/>
    <property type="molecule type" value="Genomic_DNA"/>
</dbReference>
<evidence type="ECO:0000313" key="8">
    <source>
        <dbReference type="Proteomes" id="UP000520814"/>
    </source>
</evidence>
<comment type="similarity">
    <text evidence="5">Belongs to the HrcA family.</text>
</comment>
<accession>A0A7W9SSE8</accession>
<name>A0A7W9SSE8_ARMRO</name>
<dbReference type="AlphaFoldDB" id="A0A7W9SSE8"/>
<dbReference type="InterPro" id="IPR036390">
    <property type="entry name" value="WH_DNA-bd_sf"/>
</dbReference>
<dbReference type="NCBIfam" id="TIGR00331">
    <property type="entry name" value="hrcA"/>
    <property type="match status" value="1"/>
</dbReference>
<dbReference type="InterPro" id="IPR029016">
    <property type="entry name" value="GAF-like_dom_sf"/>
</dbReference>
<dbReference type="InterPro" id="IPR036388">
    <property type="entry name" value="WH-like_DNA-bd_sf"/>
</dbReference>
<evidence type="ECO:0000256" key="4">
    <source>
        <dbReference type="ARBA" id="ARBA00023163"/>
    </source>
</evidence>
<evidence type="ECO:0000256" key="2">
    <source>
        <dbReference type="ARBA" id="ARBA00023015"/>
    </source>
</evidence>
<reference evidence="7 8" key="1">
    <citation type="submission" date="2020-08" db="EMBL/GenBank/DDBJ databases">
        <title>Genomic Encyclopedia of Type Strains, Phase IV (KMG-IV): sequencing the most valuable type-strain genomes for metagenomic binning, comparative biology and taxonomic classification.</title>
        <authorList>
            <person name="Goeker M."/>
        </authorList>
    </citation>
    <scope>NUCLEOTIDE SEQUENCE [LARGE SCALE GENOMIC DNA]</scope>
    <source>
        <strain evidence="7 8">DSM 23562</strain>
    </source>
</reference>
<organism evidence="7 8">
    <name type="scientific">Armatimonas rosea</name>
    <dbReference type="NCBI Taxonomy" id="685828"/>
    <lineage>
        <taxon>Bacteria</taxon>
        <taxon>Bacillati</taxon>
        <taxon>Armatimonadota</taxon>
        <taxon>Armatimonadia</taxon>
        <taxon>Armatimonadales</taxon>
        <taxon>Armatimonadaceae</taxon>
        <taxon>Armatimonas</taxon>
    </lineage>
</organism>
<dbReference type="InterPro" id="IPR002571">
    <property type="entry name" value="HrcA"/>
</dbReference>
<keyword evidence="1 5" id="KW-0678">Repressor</keyword>
<comment type="function">
    <text evidence="5">Negative regulator of class I heat shock genes (grpE-dnaK-dnaJ and groELS operons). Prevents heat-shock induction of these operons.</text>
</comment>
<comment type="caution">
    <text evidence="7">The sequence shown here is derived from an EMBL/GenBank/DDBJ whole genome shotgun (WGS) entry which is preliminary data.</text>
</comment>
<dbReference type="Gene3D" id="3.30.450.40">
    <property type="match status" value="1"/>
</dbReference>
<evidence type="ECO:0000256" key="3">
    <source>
        <dbReference type="ARBA" id="ARBA00023016"/>
    </source>
</evidence>
<dbReference type="PIRSF" id="PIRSF005485">
    <property type="entry name" value="HrcA"/>
    <property type="match status" value="1"/>
</dbReference>
<dbReference type="SUPFAM" id="SSF55781">
    <property type="entry name" value="GAF domain-like"/>
    <property type="match status" value="1"/>
</dbReference>
<dbReference type="GO" id="GO:0045892">
    <property type="term" value="P:negative regulation of DNA-templated transcription"/>
    <property type="evidence" value="ECO:0007669"/>
    <property type="project" value="UniProtKB-UniRule"/>
</dbReference>
<dbReference type="Proteomes" id="UP000520814">
    <property type="component" value="Unassembled WGS sequence"/>
</dbReference>